<dbReference type="EMBL" id="JAXCGZ010022820">
    <property type="protein sequence ID" value="KAK7023403.1"/>
    <property type="molecule type" value="Genomic_DNA"/>
</dbReference>
<accession>A0AAN8ZWB6</accession>
<keyword evidence="6" id="KW-0472">Membrane</keyword>
<evidence type="ECO:0000256" key="7">
    <source>
        <dbReference type="ARBA" id="ARBA00023310"/>
    </source>
</evidence>
<evidence type="ECO:0000256" key="2">
    <source>
        <dbReference type="ARBA" id="ARBA00007046"/>
    </source>
</evidence>
<dbReference type="GO" id="GO:0016020">
    <property type="term" value="C:membrane"/>
    <property type="evidence" value="ECO:0007669"/>
    <property type="project" value="UniProtKB-SubCell"/>
</dbReference>
<keyword evidence="10" id="KW-1185">Reference proteome</keyword>
<evidence type="ECO:0000256" key="1">
    <source>
        <dbReference type="ARBA" id="ARBA00004370"/>
    </source>
</evidence>
<evidence type="ECO:0000313" key="9">
    <source>
        <dbReference type="EMBL" id="KAK7023403.1"/>
    </source>
</evidence>
<evidence type="ECO:0000256" key="3">
    <source>
        <dbReference type="ARBA" id="ARBA00022448"/>
    </source>
</evidence>
<dbReference type="NCBIfam" id="TIGR01145">
    <property type="entry name" value="ATP_synt_delta"/>
    <property type="match status" value="1"/>
</dbReference>
<dbReference type="InterPro" id="IPR000711">
    <property type="entry name" value="ATPase_OSCP/dsu"/>
</dbReference>
<evidence type="ECO:0000256" key="8">
    <source>
        <dbReference type="ARBA" id="ARBA00033369"/>
    </source>
</evidence>
<dbReference type="Gene3D" id="1.10.520.20">
    <property type="entry name" value="N-terminal domain of the delta subunit of the F1F0-ATP synthase"/>
    <property type="match status" value="1"/>
</dbReference>
<dbReference type="SUPFAM" id="SSF47928">
    <property type="entry name" value="N-terminal domain of the delta subunit of the F1F0-ATP synthase"/>
    <property type="match status" value="1"/>
</dbReference>
<protein>
    <recommendedName>
        <fullName evidence="8">Oligomycin sensitivity conferral protein</fullName>
    </recommendedName>
</protein>
<comment type="caution">
    <text evidence="9">The sequence shown here is derived from an EMBL/GenBank/DDBJ whole genome shotgun (WGS) entry which is preliminary data.</text>
</comment>
<organism evidence="9 10">
    <name type="scientific">Halocaridina rubra</name>
    <name type="common">Hawaiian red shrimp</name>
    <dbReference type="NCBI Taxonomy" id="373956"/>
    <lineage>
        <taxon>Eukaryota</taxon>
        <taxon>Metazoa</taxon>
        <taxon>Ecdysozoa</taxon>
        <taxon>Arthropoda</taxon>
        <taxon>Crustacea</taxon>
        <taxon>Multicrustacea</taxon>
        <taxon>Malacostraca</taxon>
        <taxon>Eumalacostraca</taxon>
        <taxon>Eucarida</taxon>
        <taxon>Decapoda</taxon>
        <taxon>Pleocyemata</taxon>
        <taxon>Caridea</taxon>
        <taxon>Atyoidea</taxon>
        <taxon>Atyidae</taxon>
        <taxon>Halocaridina</taxon>
    </lineage>
</organism>
<dbReference type="GO" id="GO:0046933">
    <property type="term" value="F:proton-transporting ATP synthase activity, rotational mechanism"/>
    <property type="evidence" value="ECO:0007669"/>
    <property type="project" value="InterPro"/>
</dbReference>
<evidence type="ECO:0000313" key="10">
    <source>
        <dbReference type="Proteomes" id="UP001381693"/>
    </source>
</evidence>
<keyword evidence="3" id="KW-0813">Transport</keyword>
<dbReference type="PRINTS" id="PR00125">
    <property type="entry name" value="ATPASEDELTA"/>
</dbReference>
<keyword evidence="4" id="KW-0375">Hydrogen ion transport</keyword>
<dbReference type="PANTHER" id="PTHR11910">
    <property type="entry name" value="ATP SYNTHASE DELTA CHAIN"/>
    <property type="match status" value="1"/>
</dbReference>
<dbReference type="AlphaFoldDB" id="A0AAN8ZWB6"/>
<keyword evidence="5" id="KW-0406">Ion transport</keyword>
<dbReference type="Proteomes" id="UP001381693">
    <property type="component" value="Unassembled WGS sequence"/>
</dbReference>
<name>A0AAN8ZWB6_HALRR</name>
<evidence type="ECO:0000256" key="4">
    <source>
        <dbReference type="ARBA" id="ARBA00022781"/>
    </source>
</evidence>
<proteinExistence type="inferred from homology"/>
<gene>
    <name evidence="9" type="primary">ATP5O</name>
    <name evidence="9" type="ORF">SK128_005517</name>
</gene>
<comment type="similarity">
    <text evidence="2">Belongs to the ATPase delta chain family.</text>
</comment>
<evidence type="ECO:0000256" key="5">
    <source>
        <dbReference type="ARBA" id="ARBA00023065"/>
    </source>
</evidence>
<keyword evidence="7" id="KW-0066">ATP synthesis</keyword>
<reference evidence="9 10" key="1">
    <citation type="submission" date="2023-11" db="EMBL/GenBank/DDBJ databases">
        <title>Halocaridina rubra genome assembly.</title>
        <authorList>
            <person name="Smith C."/>
        </authorList>
    </citation>
    <scope>NUCLEOTIDE SEQUENCE [LARGE SCALE GENOMIC DNA]</scope>
    <source>
        <strain evidence="9">EP-1</strain>
        <tissue evidence="9">Whole</tissue>
    </source>
</reference>
<evidence type="ECO:0000256" key="6">
    <source>
        <dbReference type="ARBA" id="ARBA00023136"/>
    </source>
</evidence>
<comment type="subcellular location">
    <subcellularLocation>
        <location evidence="1">Membrane</location>
    </subcellularLocation>
</comment>
<dbReference type="Pfam" id="PF00213">
    <property type="entry name" value="OSCP"/>
    <property type="match status" value="1"/>
</dbReference>
<dbReference type="InterPro" id="IPR026015">
    <property type="entry name" value="ATP_synth_OSCP/delta_N_sf"/>
</dbReference>
<dbReference type="HAMAP" id="MF_01416">
    <property type="entry name" value="ATP_synth_delta_bact"/>
    <property type="match status" value="1"/>
</dbReference>
<sequence length="210" mass="22602">MAAATRFGVLARSFSTSSVTKQLIQPPIQVFGLEGRYATALYSAAKKKNALEAVDKDFQEMATLLKTDGRLKDFLLNPLLSKDLKKEAVESVLAKKKASPLTVNLFGALAENGRLPNADGIIAAFRTIMAAVRGEVICEVTTAKALDAAMQKELEASLKAFLKKGETLQLTLKVDPSILGGMIVSIGDKYADMSMSSKINKYTSLLQQAV</sequence>